<dbReference type="InterPro" id="IPR043429">
    <property type="entry name" value="ArtM/GltK/GlnP/TcyL/YhdX-like"/>
</dbReference>
<feature type="transmembrane region" description="Helical" evidence="9">
    <location>
        <begin position="142"/>
        <end position="166"/>
    </location>
</feature>
<dbReference type="Gene3D" id="1.10.3720.10">
    <property type="entry name" value="MetI-like"/>
    <property type="match status" value="1"/>
</dbReference>
<keyword evidence="7 9" id="KW-1133">Transmembrane helix</keyword>
<dbReference type="CDD" id="cd06261">
    <property type="entry name" value="TM_PBP2"/>
    <property type="match status" value="1"/>
</dbReference>
<feature type="domain" description="ABC transmembrane type-1" evidence="10">
    <location>
        <begin position="17"/>
        <end position="205"/>
    </location>
</feature>
<dbReference type="PANTHER" id="PTHR30614">
    <property type="entry name" value="MEMBRANE COMPONENT OF AMINO ACID ABC TRANSPORTER"/>
    <property type="match status" value="1"/>
</dbReference>
<evidence type="ECO:0000256" key="2">
    <source>
        <dbReference type="ARBA" id="ARBA00010072"/>
    </source>
</evidence>
<dbReference type="InterPro" id="IPR010065">
    <property type="entry name" value="AA_ABC_transptr_permease_3TM"/>
</dbReference>
<keyword evidence="8 9" id="KW-0472">Membrane</keyword>
<evidence type="ECO:0000256" key="9">
    <source>
        <dbReference type="RuleBase" id="RU363032"/>
    </source>
</evidence>
<evidence type="ECO:0000256" key="7">
    <source>
        <dbReference type="ARBA" id="ARBA00022989"/>
    </source>
</evidence>
<reference evidence="11" key="2">
    <citation type="submission" date="2022-10" db="EMBL/GenBank/DDBJ databases">
        <authorList>
            <person name="Trinh H.N."/>
        </authorList>
    </citation>
    <scope>NUCLEOTIDE SEQUENCE</scope>
    <source>
        <strain evidence="11">RN2-1</strain>
    </source>
</reference>
<keyword evidence="6" id="KW-0029">Amino-acid transport</keyword>
<keyword evidence="4" id="KW-1003">Cell membrane</keyword>
<keyword evidence="5 9" id="KW-0812">Transmembrane</keyword>
<evidence type="ECO:0000256" key="3">
    <source>
        <dbReference type="ARBA" id="ARBA00022448"/>
    </source>
</evidence>
<comment type="caution">
    <text evidence="11">The sequence shown here is derived from an EMBL/GenBank/DDBJ whole genome shotgun (WGS) entry which is preliminary data.</text>
</comment>
<dbReference type="GO" id="GO:0006865">
    <property type="term" value="P:amino acid transport"/>
    <property type="evidence" value="ECO:0007669"/>
    <property type="project" value="UniProtKB-KW"/>
</dbReference>
<proteinExistence type="inferred from homology"/>
<reference evidence="11" key="1">
    <citation type="submission" date="2022-09" db="EMBL/GenBank/DDBJ databases">
        <title>Rhodovastum sp. nov. RN2-1 isolated from soil in Seongnam, South Korea.</title>
        <authorList>
            <person name="Le N.T."/>
        </authorList>
    </citation>
    <scope>NUCLEOTIDE SEQUENCE</scope>
    <source>
        <strain evidence="11">RN2-1</strain>
    </source>
</reference>
<accession>A0AA41YKA6</accession>
<dbReference type="PANTHER" id="PTHR30614:SF0">
    <property type="entry name" value="L-CYSTINE TRANSPORT SYSTEM PERMEASE PROTEIN TCYL"/>
    <property type="match status" value="1"/>
</dbReference>
<evidence type="ECO:0000259" key="10">
    <source>
        <dbReference type="PROSITE" id="PS50928"/>
    </source>
</evidence>
<evidence type="ECO:0000313" key="11">
    <source>
        <dbReference type="EMBL" id="MCW3475311.1"/>
    </source>
</evidence>
<evidence type="ECO:0000313" key="12">
    <source>
        <dbReference type="Proteomes" id="UP001165679"/>
    </source>
</evidence>
<sequence length="215" mass="22902">MKLQVTLDAFPYLLEAAGTTLWISLLGIALGQVIGAAVCLCRVSPLRPLARFGAVYVSFFRGVPLLVQLLLVYYFLPYVGIDVPPLVAAIGSLGLASGAYVCEIFRGALTAVPKGQAEAAQSLGFPPAAIWRRILLPQMLRISLPALVNELILLLKASSLISVVGVTELTRSSHTFAASTYHPLEIYLTAAFIYLLMNLCLAAAGAMAERRLAAG</sequence>
<organism evidence="11 12">
    <name type="scientific">Limobrevibacterium gyesilva</name>
    <dbReference type="NCBI Taxonomy" id="2991712"/>
    <lineage>
        <taxon>Bacteria</taxon>
        <taxon>Pseudomonadati</taxon>
        <taxon>Pseudomonadota</taxon>
        <taxon>Alphaproteobacteria</taxon>
        <taxon>Acetobacterales</taxon>
        <taxon>Acetobacteraceae</taxon>
        <taxon>Limobrevibacterium</taxon>
    </lineage>
</organism>
<keyword evidence="12" id="KW-1185">Reference proteome</keyword>
<feature type="transmembrane region" description="Helical" evidence="9">
    <location>
        <begin position="53"/>
        <end position="74"/>
    </location>
</feature>
<dbReference type="PROSITE" id="PS50928">
    <property type="entry name" value="ABC_TM1"/>
    <property type="match status" value="1"/>
</dbReference>
<evidence type="ECO:0000256" key="4">
    <source>
        <dbReference type="ARBA" id="ARBA00022475"/>
    </source>
</evidence>
<feature type="transmembrane region" description="Helical" evidence="9">
    <location>
        <begin position="186"/>
        <end position="208"/>
    </location>
</feature>
<dbReference type="GO" id="GO:0022857">
    <property type="term" value="F:transmembrane transporter activity"/>
    <property type="evidence" value="ECO:0007669"/>
    <property type="project" value="InterPro"/>
</dbReference>
<keyword evidence="3 9" id="KW-0813">Transport</keyword>
<evidence type="ECO:0000256" key="1">
    <source>
        <dbReference type="ARBA" id="ARBA00004429"/>
    </source>
</evidence>
<name>A0AA41YKA6_9PROT</name>
<evidence type="ECO:0000256" key="8">
    <source>
        <dbReference type="ARBA" id="ARBA00023136"/>
    </source>
</evidence>
<dbReference type="AlphaFoldDB" id="A0AA41YKA6"/>
<evidence type="ECO:0000256" key="5">
    <source>
        <dbReference type="ARBA" id="ARBA00022692"/>
    </source>
</evidence>
<feature type="transmembrane region" description="Helical" evidence="9">
    <location>
        <begin position="86"/>
        <end position="105"/>
    </location>
</feature>
<dbReference type="InterPro" id="IPR035906">
    <property type="entry name" value="MetI-like_sf"/>
</dbReference>
<dbReference type="EMBL" id="JAPDNT010000008">
    <property type="protein sequence ID" value="MCW3475311.1"/>
    <property type="molecule type" value="Genomic_DNA"/>
</dbReference>
<dbReference type="Proteomes" id="UP001165679">
    <property type="component" value="Unassembled WGS sequence"/>
</dbReference>
<protein>
    <submittedName>
        <fullName evidence="11">Amino acid ABC transporter permease</fullName>
    </submittedName>
</protein>
<dbReference type="Pfam" id="PF00528">
    <property type="entry name" value="BPD_transp_1"/>
    <property type="match status" value="1"/>
</dbReference>
<feature type="transmembrane region" description="Helical" evidence="9">
    <location>
        <begin position="20"/>
        <end position="41"/>
    </location>
</feature>
<dbReference type="SUPFAM" id="SSF161098">
    <property type="entry name" value="MetI-like"/>
    <property type="match status" value="1"/>
</dbReference>
<comment type="subcellular location">
    <subcellularLocation>
        <location evidence="1">Cell inner membrane</location>
        <topology evidence="1">Multi-pass membrane protein</topology>
    </subcellularLocation>
    <subcellularLocation>
        <location evidence="9">Cell membrane</location>
        <topology evidence="9">Multi-pass membrane protein</topology>
    </subcellularLocation>
</comment>
<comment type="similarity">
    <text evidence="2">Belongs to the binding-protein-dependent transport system permease family. HisMQ subfamily.</text>
</comment>
<evidence type="ECO:0000256" key="6">
    <source>
        <dbReference type="ARBA" id="ARBA00022970"/>
    </source>
</evidence>
<dbReference type="InterPro" id="IPR000515">
    <property type="entry name" value="MetI-like"/>
</dbReference>
<dbReference type="NCBIfam" id="TIGR01726">
    <property type="entry name" value="HEQRo_perm_3TM"/>
    <property type="match status" value="1"/>
</dbReference>
<dbReference type="GO" id="GO:0043190">
    <property type="term" value="C:ATP-binding cassette (ABC) transporter complex"/>
    <property type="evidence" value="ECO:0007669"/>
    <property type="project" value="InterPro"/>
</dbReference>
<dbReference type="RefSeq" id="WP_264714021.1">
    <property type="nucleotide sequence ID" value="NZ_JAPDNT010000008.1"/>
</dbReference>
<gene>
    <name evidence="11" type="ORF">OL599_12080</name>
</gene>